<keyword evidence="1 3" id="KW-0489">Methyltransferase</keyword>
<dbReference type="EMBL" id="CP136864">
    <property type="protein sequence ID" value="WOJ95093.1"/>
    <property type="molecule type" value="Genomic_DNA"/>
</dbReference>
<name>A0ABZ0I8M1_9GAMM</name>
<protein>
    <submittedName>
        <fullName evidence="3">50S ribosomal protein L11 methyltransferase</fullName>
    </submittedName>
</protein>
<keyword evidence="3" id="KW-0689">Ribosomal protein</keyword>
<keyword evidence="2" id="KW-0808">Transferase</keyword>
<dbReference type="GO" id="GO:0032259">
    <property type="term" value="P:methylation"/>
    <property type="evidence" value="ECO:0007669"/>
    <property type="project" value="UniProtKB-KW"/>
</dbReference>
<evidence type="ECO:0000313" key="3">
    <source>
        <dbReference type="EMBL" id="WOJ95093.1"/>
    </source>
</evidence>
<sequence length="234" mass="25728">MTDLKSVNKSPSKLLGALQQILPEAQLDVQSVLPEHTLLLLLIRDVLSQRHLDADTSRRVMDNPLYWILCWASGRVLAAYILEHPELVRGRRVLDFGCGSGVVAIAAAMVGAKEVIACDIDPLALKATAYNAALNACSVTLCDDFEAVRGPVDLILVADVLYDRANLVWLDRFIARADTVLVADSRVRNFDVPPYQKICEQDSCTVPDMDEAREFNRVSLYTASVQSNSAARGE</sequence>
<evidence type="ECO:0000256" key="2">
    <source>
        <dbReference type="ARBA" id="ARBA00022679"/>
    </source>
</evidence>
<proteinExistence type="predicted"/>
<gene>
    <name evidence="3" type="ORF">R0135_07950</name>
</gene>
<dbReference type="RefSeq" id="WP_407349726.1">
    <property type="nucleotide sequence ID" value="NZ_CP136864.1"/>
</dbReference>
<dbReference type="SUPFAM" id="SSF53335">
    <property type="entry name" value="S-adenosyl-L-methionine-dependent methyltransferases"/>
    <property type="match status" value="1"/>
</dbReference>
<organism evidence="3 4">
    <name type="scientific">Congregibacter variabilis</name>
    <dbReference type="NCBI Taxonomy" id="3081200"/>
    <lineage>
        <taxon>Bacteria</taxon>
        <taxon>Pseudomonadati</taxon>
        <taxon>Pseudomonadota</taxon>
        <taxon>Gammaproteobacteria</taxon>
        <taxon>Cellvibrionales</taxon>
        <taxon>Halieaceae</taxon>
        <taxon>Congregibacter</taxon>
    </lineage>
</organism>
<reference evidence="3 4" key="1">
    <citation type="submission" date="2023-10" db="EMBL/GenBank/DDBJ databases">
        <title>Two novel species belonging to the OM43/NOR5 clade.</title>
        <authorList>
            <person name="Park M."/>
        </authorList>
    </citation>
    <scope>NUCLEOTIDE SEQUENCE [LARGE SCALE GENOMIC DNA]</scope>
    <source>
        <strain evidence="3 4">IMCC43200</strain>
    </source>
</reference>
<dbReference type="GO" id="GO:0005840">
    <property type="term" value="C:ribosome"/>
    <property type="evidence" value="ECO:0007669"/>
    <property type="project" value="UniProtKB-KW"/>
</dbReference>
<dbReference type="InterPro" id="IPR029063">
    <property type="entry name" value="SAM-dependent_MTases_sf"/>
</dbReference>
<evidence type="ECO:0000313" key="4">
    <source>
        <dbReference type="Proteomes" id="UP001626537"/>
    </source>
</evidence>
<keyword evidence="3" id="KW-0687">Ribonucleoprotein</keyword>
<dbReference type="GO" id="GO:0008168">
    <property type="term" value="F:methyltransferase activity"/>
    <property type="evidence" value="ECO:0007669"/>
    <property type="project" value="UniProtKB-KW"/>
</dbReference>
<dbReference type="PANTHER" id="PTHR43648:SF1">
    <property type="entry name" value="ELECTRON TRANSFER FLAVOPROTEIN BETA SUBUNIT LYSINE METHYLTRANSFERASE"/>
    <property type="match status" value="1"/>
</dbReference>
<dbReference type="InterPro" id="IPR050078">
    <property type="entry name" value="Ribosomal_L11_MeTrfase_PrmA"/>
</dbReference>
<dbReference type="Gene3D" id="3.40.50.150">
    <property type="entry name" value="Vaccinia Virus protein VP39"/>
    <property type="match status" value="1"/>
</dbReference>
<dbReference type="Proteomes" id="UP001626537">
    <property type="component" value="Chromosome"/>
</dbReference>
<evidence type="ECO:0000256" key="1">
    <source>
        <dbReference type="ARBA" id="ARBA00022603"/>
    </source>
</evidence>
<dbReference type="Pfam" id="PF06325">
    <property type="entry name" value="PrmA"/>
    <property type="match status" value="1"/>
</dbReference>
<accession>A0ABZ0I8M1</accession>
<dbReference type="CDD" id="cd02440">
    <property type="entry name" value="AdoMet_MTases"/>
    <property type="match status" value="1"/>
</dbReference>
<dbReference type="PANTHER" id="PTHR43648">
    <property type="entry name" value="ELECTRON TRANSFER FLAVOPROTEIN BETA SUBUNIT LYSINE METHYLTRANSFERASE"/>
    <property type="match status" value="1"/>
</dbReference>
<keyword evidence="4" id="KW-1185">Reference proteome</keyword>